<evidence type="ECO:0008006" key="5">
    <source>
        <dbReference type="Google" id="ProtNLM"/>
    </source>
</evidence>
<evidence type="ECO:0000256" key="2">
    <source>
        <dbReference type="ARBA" id="ARBA00023004"/>
    </source>
</evidence>
<dbReference type="InterPro" id="IPR049539">
    <property type="entry name" value="SPL"/>
</dbReference>
<dbReference type="InterPro" id="IPR040086">
    <property type="entry name" value="MJ0683-like"/>
</dbReference>
<name>A0A7C3EVD7_9CREN</name>
<accession>A0A7C3EVD7</accession>
<dbReference type="EMBL" id="DSTX01000001">
    <property type="protein sequence ID" value="HFK19683.1"/>
    <property type="molecule type" value="Genomic_DNA"/>
</dbReference>
<gene>
    <name evidence="4" type="ORF">ENS19_00170</name>
</gene>
<keyword evidence="3" id="KW-0411">Iron-sulfur</keyword>
<dbReference type="SFLD" id="SFLDS00029">
    <property type="entry name" value="Radical_SAM"/>
    <property type="match status" value="1"/>
</dbReference>
<comment type="caution">
    <text evidence="4">The sequence shown here is derived from an EMBL/GenBank/DDBJ whole genome shotgun (WGS) entry which is preliminary data.</text>
</comment>
<dbReference type="AlphaFoldDB" id="A0A7C3EVD7"/>
<protein>
    <recommendedName>
        <fullName evidence="5">Radical SAM protein</fullName>
    </recommendedName>
</protein>
<dbReference type="Gene3D" id="3.80.30.30">
    <property type="match status" value="1"/>
</dbReference>
<dbReference type="InterPro" id="IPR007197">
    <property type="entry name" value="rSAM"/>
</dbReference>
<evidence type="ECO:0000256" key="3">
    <source>
        <dbReference type="ARBA" id="ARBA00023014"/>
    </source>
</evidence>
<sequence>MDLGGIQEDDPVTFQYYQTFEGKKKKLIARVGDGRIIKRFDKTGTAVSGEDIVCPHFLELKWAYGCPIQCAYCYLQGTLRFLPAKKTPKVRSLEDVEIAVKRFIEEARQPEILNSGELADSLMYERSDLALSKKVLPLFRGTKHKVLIVTKLDWIDNLLKLDEDLKKNVIVSFSVNSRPVAERWEVGAPDPMKRVEAAGKLQDAGYDVKVRIDPIVPYPEKWLDGYAELIDGIFRRLKPERITVGSLRGLQSTINNARDRSWAEYLGDRSKWGRRIPFERRLDVFSTVMQYIQNVHNYNNLALCKEPVFMWEALGMDWKNCRCNCTW</sequence>
<proteinExistence type="predicted"/>
<dbReference type="GO" id="GO:0003824">
    <property type="term" value="F:catalytic activity"/>
    <property type="evidence" value="ECO:0007669"/>
    <property type="project" value="InterPro"/>
</dbReference>
<keyword evidence="1" id="KW-0479">Metal-binding</keyword>
<dbReference type="PANTHER" id="PTHR43432">
    <property type="entry name" value="SLR0285 PROTEIN"/>
    <property type="match status" value="1"/>
</dbReference>
<keyword evidence="2" id="KW-0408">Iron</keyword>
<evidence type="ECO:0000256" key="1">
    <source>
        <dbReference type="ARBA" id="ARBA00022723"/>
    </source>
</evidence>
<dbReference type="GO" id="GO:0051536">
    <property type="term" value="F:iron-sulfur cluster binding"/>
    <property type="evidence" value="ECO:0007669"/>
    <property type="project" value="UniProtKB-KW"/>
</dbReference>
<dbReference type="CDD" id="cd01335">
    <property type="entry name" value="Radical_SAM"/>
    <property type="match status" value="1"/>
</dbReference>
<reference evidence="4" key="1">
    <citation type="journal article" date="2020" name="mSystems">
        <title>Genome- and Community-Level Interaction Insights into Carbon Utilization and Element Cycling Functions of Hydrothermarchaeota in Hydrothermal Sediment.</title>
        <authorList>
            <person name="Zhou Z."/>
            <person name="Liu Y."/>
            <person name="Xu W."/>
            <person name="Pan J."/>
            <person name="Luo Z.H."/>
            <person name="Li M."/>
        </authorList>
    </citation>
    <scope>NUCLEOTIDE SEQUENCE [LARGE SCALE GENOMIC DNA]</scope>
    <source>
        <strain evidence="4">SpSt-468</strain>
    </source>
</reference>
<evidence type="ECO:0000313" key="4">
    <source>
        <dbReference type="EMBL" id="HFK19683.1"/>
    </source>
</evidence>
<dbReference type="PANTHER" id="PTHR43432:SF3">
    <property type="entry name" value="SLR0285 PROTEIN"/>
    <property type="match status" value="1"/>
</dbReference>
<dbReference type="InterPro" id="IPR058240">
    <property type="entry name" value="rSAM_sf"/>
</dbReference>
<dbReference type="GO" id="GO:0046872">
    <property type="term" value="F:metal ion binding"/>
    <property type="evidence" value="ECO:0007669"/>
    <property type="project" value="UniProtKB-KW"/>
</dbReference>
<dbReference type="Gene3D" id="3.40.50.12110">
    <property type="match status" value="1"/>
</dbReference>
<dbReference type="Pfam" id="PF20903">
    <property type="entry name" value="SPL"/>
    <property type="match status" value="1"/>
</dbReference>
<organism evidence="4">
    <name type="scientific">Candidatus Methanomethylicus mesodigestus</name>
    <dbReference type="NCBI Taxonomy" id="1867258"/>
    <lineage>
        <taxon>Archaea</taxon>
        <taxon>Thermoproteota</taxon>
        <taxon>Methanosuratincolia</taxon>
        <taxon>Candidatus Methanomethylicales</taxon>
        <taxon>Candidatus Methanomethylicaceae</taxon>
        <taxon>Candidatus Methanomethylicus</taxon>
    </lineage>
</organism>
<dbReference type="SUPFAM" id="SSF102114">
    <property type="entry name" value="Radical SAM enzymes"/>
    <property type="match status" value="1"/>
</dbReference>